<sequence>MNNWGCFYRREGEDEKALEAFRQSLKYKQEAQTEQYKGSIYLNLGALLSQKGKKNKIIDNCDDNDINNLDTNNKNEIIQQLQQNQNFVENVQNLAIALYNIGSEEEILQNNDQAIQNYRDAWFMAQNNLEFENPLVKQLRKFYLNKLKQESFEEEYQGYLKKQEKKRQNQKKQTYMTQKKMQNELERKIFLQRQQKLLQQQNDQQ</sequence>
<accession>A0A0V0QQV8</accession>
<evidence type="ECO:0000256" key="1">
    <source>
        <dbReference type="SAM" id="MobiDB-lite"/>
    </source>
</evidence>
<dbReference type="SUPFAM" id="SSF48452">
    <property type="entry name" value="TPR-like"/>
    <property type="match status" value="1"/>
</dbReference>
<keyword evidence="3" id="KW-1185">Reference proteome</keyword>
<evidence type="ECO:0008006" key="4">
    <source>
        <dbReference type="Google" id="ProtNLM"/>
    </source>
</evidence>
<feature type="region of interest" description="Disordered" evidence="1">
    <location>
        <begin position="160"/>
        <end position="180"/>
    </location>
</feature>
<dbReference type="EMBL" id="LDAU01000114">
    <property type="protein sequence ID" value="KRX04557.1"/>
    <property type="molecule type" value="Genomic_DNA"/>
</dbReference>
<proteinExistence type="predicted"/>
<organism evidence="2 3">
    <name type="scientific">Pseudocohnilembus persalinus</name>
    <name type="common">Ciliate</name>
    <dbReference type="NCBI Taxonomy" id="266149"/>
    <lineage>
        <taxon>Eukaryota</taxon>
        <taxon>Sar</taxon>
        <taxon>Alveolata</taxon>
        <taxon>Ciliophora</taxon>
        <taxon>Intramacronucleata</taxon>
        <taxon>Oligohymenophorea</taxon>
        <taxon>Scuticociliatia</taxon>
        <taxon>Philasterida</taxon>
        <taxon>Pseudocohnilembidae</taxon>
        <taxon>Pseudocohnilembus</taxon>
    </lineage>
</organism>
<gene>
    <name evidence="2" type="ORF">PPERSA_04372</name>
</gene>
<feature type="compositionally biased region" description="Low complexity" evidence="1">
    <location>
        <begin position="171"/>
        <end position="180"/>
    </location>
</feature>
<dbReference type="InParanoid" id="A0A0V0QQV8"/>
<comment type="caution">
    <text evidence="2">The sequence shown here is derived from an EMBL/GenBank/DDBJ whole genome shotgun (WGS) entry which is preliminary data.</text>
</comment>
<evidence type="ECO:0000313" key="2">
    <source>
        <dbReference type="EMBL" id="KRX04557.1"/>
    </source>
</evidence>
<protein>
    <recommendedName>
        <fullName evidence="4">Tetratricopeptide repeat protein</fullName>
    </recommendedName>
</protein>
<name>A0A0V0QQV8_PSEPJ</name>
<evidence type="ECO:0000313" key="3">
    <source>
        <dbReference type="Proteomes" id="UP000054937"/>
    </source>
</evidence>
<dbReference type="Proteomes" id="UP000054937">
    <property type="component" value="Unassembled WGS sequence"/>
</dbReference>
<dbReference type="AlphaFoldDB" id="A0A0V0QQV8"/>
<reference evidence="2 3" key="1">
    <citation type="journal article" date="2015" name="Sci. Rep.">
        <title>Genome of the facultative scuticociliatosis pathogen Pseudocohnilembus persalinus provides insight into its virulence through horizontal gene transfer.</title>
        <authorList>
            <person name="Xiong J."/>
            <person name="Wang G."/>
            <person name="Cheng J."/>
            <person name="Tian M."/>
            <person name="Pan X."/>
            <person name="Warren A."/>
            <person name="Jiang C."/>
            <person name="Yuan D."/>
            <person name="Miao W."/>
        </authorList>
    </citation>
    <scope>NUCLEOTIDE SEQUENCE [LARGE SCALE GENOMIC DNA]</scope>
    <source>
        <strain evidence="2">36N120E</strain>
    </source>
</reference>
<dbReference type="Gene3D" id="1.25.40.10">
    <property type="entry name" value="Tetratricopeptide repeat domain"/>
    <property type="match status" value="1"/>
</dbReference>
<dbReference type="InterPro" id="IPR011990">
    <property type="entry name" value="TPR-like_helical_dom_sf"/>
</dbReference>